<dbReference type="InterPro" id="IPR026444">
    <property type="entry name" value="Secre_tail"/>
</dbReference>
<dbReference type="RefSeq" id="WP_007845722.1">
    <property type="nucleotide sequence ID" value="NZ_AKJY01000077.1"/>
</dbReference>
<feature type="domain" description="Ig-like" evidence="2">
    <location>
        <begin position="143"/>
        <end position="247"/>
    </location>
</feature>
<evidence type="ECO:0000256" key="1">
    <source>
        <dbReference type="ARBA" id="ARBA00022729"/>
    </source>
</evidence>
<sequence>MKNFILFFFFFITFIVKSQVTVAFKDFKVNNSAHSISNPINLGTGGSVNVKFTVLLTKSSTYVVGNCKLFIRTYNSYGQYTDLVDPLNIYLPDSGTSFATAIDANISSTYITYEPGNYLSVELVAQSSGAVWYSPRPVVVKTPSFTLSPTSITISCGSTSPVTLTCNSSTNVGTYVYKWNVGNGWSKDGNPVSGIITTNTNSITLSPTDPNILPSNISLEIIWNTNYSFGITCLVKREIFDSSGSLQILGGSPTVCVFPTTQFFSINSGSGNTVSWTSSDNSVGEVQTVNGTSTNVIVKRQGEFTLTATVSNSCNQTKIVTRKIWAGTPLVYMPNAYCGNPYDSVCFNSNYNVPTGQYSNVVVDALGFDGTPNLDTDFEWEKIDGPFTFASYGNGYYSNVSNNGTKVTGRMAILYITSGYNYMQVRARAKNSCGWGPWKNILFQSGGSKMSLSIKNYKVSPNPASDYINIVPVDENDTEINKSSAIVSAELFNATGVRVGKTELQHNKGKIYVNGLNQGVYTLKIYTNKQQEDHQVIIK</sequence>
<dbReference type="OrthoDB" id="4535652at2"/>
<proteinExistence type="predicted"/>
<gene>
    <name evidence="3" type="ORF">PMI13_03354</name>
</gene>
<evidence type="ECO:0000313" key="4">
    <source>
        <dbReference type="Proteomes" id="UP000007509"/>
    </source>
</evidence>
<dbReference type="NCBIfam" id="TIGR04183">
    <property type="entry name" value="Por_Secre_tail"/>
    <property type="match status" value="1"/>
</dbReference>
<comment type="caution">
    <text evidence="3">The sequence shown here is derived from an EMBL/GenBank/DDBJ whole genome shotgun (WGS) entry which is preliminary data.</text>
</comment>
<evidence type="ECO:0000313" key="3">
    <source>
        <dbReference type="EMBL" id="EJL69159.1"/>
    </source>
</evidence>
<evidence type="ECO:0000259" key="2">
    <source>
        <dbReference type="PROSITE" id="PS50835"/>
    </source>
</evidence>
<dbReference type="InterPro" id="IPR035986">
    <property type="entry name" value="PKD_dom_sf"/>
</dbReference>
<reference evidence="3 4" key="1">
    <citation type="journal article" date="2012" name="J. Bacteriol.">
        <title>Twenty-one genome sequences from Pseudomonas species and 19 genome sequences from diverse bacteria isolated from the rhizosphere and endosphere of Populus deltoides.</title>
        <authorList>
            <person name="Brown S.D."/>
            <person name="Utturkar S.M."/>
            <person name="Klingeman D.M."/>
            <person name="Johnson C.M."/>
            <person name="Martin S.L."/>
            <person name="Land M.L."/>
            <person name="Lu T.Y."/>
            <person name="Schadt C.W."/>
            <person name="Doktycz M.J."/>
            <person name="Pelletier D.A."/>
        </authorList>
    </citation>
    <scope>NUCLEOTIDE SEQUENCE [LARGE SCALE GENOMIC DNA]</scope>
    <source>
        <strain evidence="3 4">CF314</strain>
    </source>
</reference>
<dbReference type="Proteomes" id="UP000007509">
    <property type="component" value="Unassembled WGS sequence"/>
</dbReference>
<dbReference type="Pfam" id="PF18962">
    <property type="entry name" value="Por_Secre_tail"/>
    <property type="match status" value="1"/>
</dbReference>
<dbReference type="SUPFAM" id="SSF49299">
    <property type="entry name" value="PKD domain"/>
    <property type="match status" value="1"/>
</dbReference>
<accession>J3CD07</accession>
<dbReference type="InterPro" id="IPR007110">
    <property type="entry name" value="Ig-like_dom"/>
</dbReference>
<dbReference type="PATRIC" id="fig|1144316.3.peg.3372"/>
<organism evidence="3 4">
    <name type="scientific">Chryseobacterium populi</name>
    <dbReference type="NCBI Taxonomy" id="1144316"/>
    <lineage>
        <taxon>Bacteria</taxon>
        <taxon>Pseudomonadati</taxon>
        <taxon>Bacteroidota</taxon>
        <taxon>Flavobacteriia</taxon>
        <taxon>Flavobacteriales</taxon>
        <taxon>Weeksellaceae</taxon>
        <taxon>Chryseobacterium group</taxon>
        <taxon>Chryseobacterium</taxon>
    </lineage>
</organism>
<protein>
    <submittedName>
        <fullName evidence="3">Por secretion system C-terminal sorting domain containing protein</fullName>
    </submittedName>
</protein>
<name>J3CD07_9FLAO</name>
<dbReference type="AlphaFoldDB" id="J3CD07"/>
<dbReference type="PROSITE" id="PS50835">
    <property type="entry name" value="IG_LIKE"/>
    <property type="match status" value="1"/>
</dbReference>
<keyword evidence="1" id="KW-0732">Signal</keyword>
<dbReference type="EMBL" id="AKJY01000077">
    <property type="protein sequence ID" value="EJL69159.1"/>
    <property type="molecule type" value="Genomic_DNA"/>
</dbReference>
<keyword evidence="4" id="KW-1185">Reference proteome</keyword>